<feature type="transmembrane region" description="Helical" evidence="6">
    <location>
        <begin position="192"/>
        <end position="214"/>
    </location>
</feature>
<evidence type="ECO:0000256" key="4">
    <source>
        <dbReference type="ARBA" id="ARBA00022989"/>
    </source>
</evidence>
<evidence type="ECO:0000256" key="5">
    <source>
        <dbReference type="ARBA" id="ARBA00023136"/>
    </source>
</evidence>
<dbReference type="EMBL" id="QPJK01000007">
    <property type="protein sequence ID" value="RCW68842.1"/>
    <property type="molecule type" value="Genomic_DNA"/>
</dbReference>
<keyword evidence="3 6" id="KW-0812">Transmembrane</keyword>
<feature type="transmembrane region" description="Helical" evidence="6">
    <location>
        <begin position="106"/>
        <end position="124"/>
    </location>
</feature>
<comment type="caution">
    <text evidence="8">The sequence shown here is derived from an EMBL/GenBank/DDBJ whole genome shotgun (WGS) entry which is preliminary data.</text>
</comment>
<keyword evidence="5 6" id="KW-0472">Membrane</keyword>
<dbReference type="Proteomes" id="UP000252884">
    <property type="component" value="Unassembled WGS sequence"/>
</dbReference>
<dbReference type="Pfam" id="PF00892">
    <property type="entry name" value="EamA"/>
    <property type="match status" value="2"/>
</dbReference>
<evidence type="ECO:0000256" key="3">
    <source>
        <dbReference type="ARBA" id="ARBA00022692"/>
    </source>
</evidence>
<evidence type="ECO:0000256" key="6">
    <source>
        <dbReference type="SAM" id="Phobius"/>
    </source>
</evidence>
<dbReference type="InterPro" id="IPR037185">
    <property type="entry name" value="EmrE-like"/>
</dbReference>
<feature type="domain" description="EamA" evidence="7">
    <location>
        <begin position="21"/>
        <end position="145"/>
    </location>
</feature>
<dbReference type="InterPro" id="IPR051258">
    <property type="entry name" value="Diverse_Substrate_Transporter"/>
</dbReference>
<comment type="subcellular location">
    <subcellularLocation>
        <location evidence="1">Cell membrane</location>
        <topology evidence="1">Multi-pass membrane protein</topology>
    </subcellularLocation>
</comment>
<dbReference type="SUPFAM" id="SSF103481">
    <property type="entry name" value="Multidrug resistance efflux transporter EmrE"/>
    <property type="match status" value="2"/>
</dbReference>
<feature type="domain" description="EamA" evidence="7">
    <location>
        <begin position="154"/>
        <end position="297"/>
    </location>
</feature>
<evidence type="ECO:0000313" key="9">
    <source>
        <dbReference type="Proteomes" id="UP000252884"/>
    </source>
</evidence>
<dbReference type="PANTHER" id="PTHR42920:SF5">
    <property type="entry name" value="EAMA DOMAIN-CONTAINING PROTEIN"/>
    <property type="match status" value="1"/>
</dbReference>
<organism evidence="8 9">
    <name type="scientific">Pseudorhodoferax soli</name>
    <dbReference type="NCBI Taxonomy" id="545864"/>
    <lineage>
        <taxon>Bacteria</taxon>
        <taxon>Pseudomonadati</taxon>
        <taxon>Pseudomonadota</taxon>
        <taxon>Betaproteobacteria</taxon>
        <taxon>Burkholderiales</taxon>
        <taxon>Comamonadaceae</taxon>
    </lineage>
</organism>
<feature type="transmembrane region" description="Helical" evidence="6">
    <location>
        <begin position="49"/>
        <end position="68"/>
    </location>
</feature>
<feature type="transmembrane region" description="Helical" evidence="6">
    <location>
        <begin position="282"/>
        <end position="302"/>
    </location>
</feature>
<dbReference type="OrthoDB" id="9804865at2"/>
<accession>A0A368XLH6</accession>
<keyword evidence="9" id="KW-1185">Reference proteome</keyword>
<evidence type="ECO:0000256" key="2">
    <source>
        <dbReference type="ARBA" id="ARBA00022475"/>
    </source>
</evidence>
<evidence type="ECO:0000259" key="7">
    <source>
        <dbReference type="Pfam" id="PF00892"/>
    </source>
</evidence>
<keyword evidence="4 6" id="KW-1133">Transmembrane helix</keyword>
<feature type="transmembrane region" description="Helical" evidence="6">
    <location>
        <begin position="258"/>
        <end position="276"/>
    </location>
</feature>
<keyword evidence="2" id="KW-1003">Cell membrane</keyword>
<feature type="transmembrane region" description="Helical" evidence="6">
    <location>
        <begin position="23"/>
        <end position="43"/>
    </location>
</feature>
<feature type="transmembrane region" description="Helical" evidence="6">
    <location>
        <begin position="80"/>
        <end position="100"/>
    </location>
</feature>
<dbReference type="PANTHER" id="PTHR42920">
    <property type="entry name" value="OS03G0707200 PROTEIN-RELATED"/>
    <property type="match status" value="1"/>
</dbReference>
<protein>
    <submittedName>
        <fullName evidence="8">Drug/metabolite transporter (DMT)-like permease</fullName>
    </submittedName>
</protein>
<dbReference type="InterPro" id="IPR000620">
    <property type="entry name" value="EamA_dom"/>
</dbReference>
<dbReference type="RefSeq" id="WP_114470352.1">
    <property type="nucleotide sequence ID" value="NZ_QPJK01000007.1"/>
</dbReference>
<gene>
    <name evidence="8" type="ORF">DES41_107364</name>
</gene>
<name>A0A368XLH6_9BURK</name>
<evidence type="ECO:0000256" key="1">
    <source>
        <dbReference type="ARBA" id="ARBA00004651"/>
    </source>
</evidence>
<evidence type="ECO:0000313" key="8">
    <source>
        <dbReference type="EMBL" id="RCW68842.1"/>
    </source>
</evidence>
<feature type="transmembrane region" description="Helical" evidence="6">
    <location>
        <begin position="153"/>
        <end position="171"/>
    </location>
</feature>
<sequence>MAAPPAEPAGAPPPAGTPHRRGVAALLLVTVVWGTTFPAIKAMTGDLQAVEIIALRFAVACAVLWPFLRGMRGEELRWGGWMGLLMFVATALQVSGLALTSSNRNAFITGLNVVLVPIMASTLGQRLGWPVLAGAALSVLGMSAMFYEATPWGLGDTLTLASAFCYGAYVLTFEQCSKATARTGQHCRPERLAALQSVLMLGLGAAAVCLHPAAAPATLAARADAHAWPLVYLGLVASAGMVWLQAWGQARVRAVEAALMYSLEPVFAALTALYYIHERMSGRAVLGAAVIVLGVMVSQWTGRMRSA</sequence>
<dbReference type="GO" id="GO:0005886">
    <property type="term" value="C:plasma membrane"/>
    <property type="evidence" value="ECO:0007669"/>
    <property type="project" value="UniProtKB-SubCell"/>
</dbReference>
<dbReference type="AlphaFoldDB" id="A0A368XLH6"/>
<proteinExistence type="predicted"/>
<feature type="transmembrane region" description="Helical" evidence="6">
    <location>
        <begin position="226"/>
        <end position="246"/>
    </location>
</feature>
<reference evidence="8 9" key="1">
    <citation type="submission" date="2018-07" db="EMBL/GenBank/DDBJ databases">
        <title>Genomic Encyclopedia of Type Strains, Phase IV (KMG-IV): sequencing the most valuable type-strain genomes for metagenomic binning, comparative biology and taxonomic classification.</title>
        <authorList>
            <person name="Goeker M."/>
        </authorList>
    </citation>
    <scope>NUCLEOTIDE SEQUENCE [LARGE SCALE GENOMIC DNA]</scope>
    <source>
        <strain evidence="8 9">DSM 21634</strain>
    </source>
</reference>